<evidence type="ECO:0000256" key="3">
    <source>
        <dbReference type="ARBA" id="ARBA00023080"/>
    </source>
</evidence>
<name>A0A5C5XHJ9_9PLAN</name>
<reference evidence="5 6" key="1">
    <citation type="submission" date="2019-02" db="EMBL/GenBank/DDBJ databases">
        <title>Deep-cultivation of Planctomycetes and their phenomic and genomic characterization uncovers novel biology.</title>
        <authorList>
            <person name="Wiegand S."/>
            <person name="Jogler M."/>
            <person name="Boedeker C."/>
            <person name="Pinto D."/>
            <person name="Vollmers J."/>
            <person name="Rivas-Marin E."/>
            <person name="Kohn T."/>
            <person name="Peeters S.H."/>
            <person name="Heuer A."/>
            <person name="Rast P."/>
            <person name="Oberbeckmann S."/>
            <person name="Bunk B."/>
            <person name="Jeske O."/>
            <person name="Meyerdierks A."/>
            <person name="Storesund J.E."/>
            <person name="Kallscheuer N."/>
            <person name="Luecker S."/>
            <person name="Lage O.M."/>
            <person name="Pohl T."/>
            <person name="Merkel B.J."/>
            <person name="Hornburger P."/>
            <person name="Mueller R.-W."/>
            <person name="Bruemmer F."/>
            <person name="Labrenz M."/>
            <person name="Spormann A.M."/>
            <person name="Op Den Camp H."/>
            <person name="Overmann J."/>
            <person name="Amann R."/>
            <person name="Jetten M.S.M."/>
            <person name="Mascher T."/>
            <person name="Medema M.H."/>
            <person name="Devos D.P."/>
            <person name="Kaster A.-K."/>
            <person name="Ovreas L."/>
            <person name="Rohde M."/>
            <person name="Galperin M.Y."/>
            <person name="Jogler C."/>
        </authorList>
    </citation>
    <scope>NUCLEOTIDE SEQUENCE [LARGE SCALE GENOMIC DNA]</scope>
    <source>
        <strain evidence="5 6">Pan54</strain>
    </source>
</reference>
<dbReference type="GO" id="GO:0005737">
    <property type="term" value="C:cytoplasm"/>
    <property type="evidence" value="ECO:0007669"/>
    <property type="project" value="UniProtKB-SubCell"/>
</dbReference>
<evidence type="ECO:0000256" key="1">
    <source>
        <dbReference type="ARBA" id="ARBA00001968"/>
    </source>
</evidence>
<keyword evidence="6" id="KW-1185">Reference proteome</keyword>
<dbReference type="SUPFAM" id="SSF52972">
    <property type="entry name" value="ITPase-like"/>
    <property type="match status" value="1"/>
</dbReference>
<dbReference type="Pfam" id="PF02545">
    <property type="entry name" value="Maf"/>
    <property type="match status" value="1"/>
</dbReference>
<evidence type="ECO:0000256" key="4">
    <source>
        <dbReference type="HAMAP-Rule" id="MF_00528"/>
    </source>
</evidence>
<evidence type="ECO:0000256" key="2">
    <source>
        <dbReference type="ARBA" id="ARBA00022801"/>
    </source>
</evidence>
<keyword evidence="3 4" id="KW-0546">Nucleotide metabolism</keyword>
<dbReference type="GO" id="GO:0047429">
    <property type="term" value="F:nucleoside triphosphate diphosphatase activity"/>
    <property type="evidence" value="ECO:0007669"/>
    <property type="project" value="UniProtKB-EC"/>
</dbReference>
<gene>
    <name evidence="5" type="primary">yhdE</name>
    <name evidence="5" type="ORF">Pan54_33900</name>
</gene>
<evidence type="ECO:0000313" key="5">
    <source>
        <dbReference type="EMBL" id="TWT62646.1"/>
    </source>
</evidence>
<dbReference type="HAMAP" id="MF_00528">
    <property type="entry name" value="Maf"/>
    <property type="match status" value="1"/>
</dbReference>
<protein>
    <recommendedName>
        <fullName evidence="4">Nucleoside triphosphate pyrophosphatase</fullName>
        <ecNumber evidence="4">3.6.1.9</ecNumber>
    </recommendedName>
    <alternativeName>
        <fullName evidence="4">Nucleotide pyrophosphatase</fullName>
        <shortName evidence="4">Nucleotide PPase</shortName>
    </alternativeName>
</protein>
<comment type="catalytic activity">
    <reaction evidence="4">
        <text>a 2'-deoxyribonucleoside 5'-triphosphate + H2O = a 2'-deoxyribonucleoside 5'-phosphate + diphosphate + H(+)</text>
        <dbReference type="Rhea" id="RHEA:44644"/>
        <dbReference type="ChEBI" id="CHEBI:15377"/>
        <dbReference type="ChEBI" id="CHEBI:15378"/>
        <dbReference type="ChEBI" id="CHEBI:33019"/>
        <dbReference type="ChEBI" id="CHEBI:61560"/>
        <dbReference type="ChEBI" id="CHEBI:65317"/>
        <dbReference type="EC" id="3.6.1.9"/>
    </reaction>
</comment>
<dbReference type="OrthoDB" id="9807767at2"/>
<comment type="catalytic activity">
    <reaction evidence="4">
        <text>a ribonucleoside 5'-triphosphate + H2O = a ribonucleoside 5'-phosphate + diphosphate + H(+)</text>
        <dbReference type="Rhea" id="RHEA:23996"/>
        <dbReference type="ChEBI" id="CHEBI:15377"/>
        <dbReference type="ChEBI" id="CHEBI:15378"/>
        <dbReference type="ChEBI" id="CHEBI:33019"/>
        <dbReference type="ChEBI" id="CHEBI:58043"/>
        <dbReference type="ChEBI" id="CHEBI:61557"/>
        <dbReference type="EC" id="3.6.1.9"/>
    </reaction>
</comment>
<accession>A0A5C5XHJ9</accession>
<feature type="active site" description="Proton acceptor" evidence="4">
    <location>
        <position position="86"/>
    </location>
</feature>
<proteinExistence type="inferred from homology"/>
<comment type="caution">
    <text evidence="5">The sequence shown here is derived from an EMBL/GenBank/DDBJ whole genome shotgun (WGS) entry which is preliminary data.</text>
</comment>
<comment type="cofactor">
    <cofactor evidence="1 4">
        <name>a divalent metal cation</name>
        <dbReference type="ChEBI" id="CHEBI:60240"/>
    </cofactor>
</comment>
<comment type="function">
    <text evidence="4">Nucleoside triphosphate pyrophosphatase. May have a dual role in cell division arrest and in preventing the incorporation of modified nucleotides into cellular nucleic acids.</text>
</comment>
<dbReference type="InterPro" id="IPR029001">
    <property type="entry name" value="ITPase-like_fam"/>
</dbReference>
<dbReference type="PANTHER" id="PTHR43213">
    <property type="entry name" value="BIFUNCTIONAL DTTP/UTP PYROPHOSPHATASE/METHYLTRANSFERASE PROTEIN-RELATED"/>
    <property type="match status" value="1"/>
</dbReference>
<keyword evidence="2 4" id="KW-0378">Hydrolase</keyword>
<evidence type="ECO:0000313" key="6">
    <source>
        <dbReference type="Proteomes" id="UP000316095"/>
    </source>
</evidence>
<dbReference type="InterPro" id="IPR003697">
    <property type="entry name" value="Maf-like"/>
</dbReference>
<keyword evidence="4" id="KW-0963">Cytoplasm</keyword>
<comment type="caution">
    <text evidence="4">Lacks conserved residue(s) required for the propagation of feature annotation.</text>
</comment>
<dbReference type="GO" id="GO:0009117">
    <property type="term" value="P:nucleotide metabolic process"/>
    <property type="evidence" value="ECO:0007669"/>
    <property type="project" value="UniProtKB-KW"/>
</dbReference>
<dbReference type="AlphaFoldDB" id="A0A5C5XHJ9"/>
<comment type="similarity">
    <text evidence="4">Belongs to the Maf family.</text>
</comment>
<dbReference type="PANTHER" id="PTHR43213:SF5">
    <property type="entry name" value="BIFUNCTIONAL DTTP_UTP PYROPHOSPHATASE_METHYLTRANSFERASE PROTEIN-RELATED"/>
    <property type="match status" value="1"/>
</dbReference>
<organism evidence="5 6">
    <name type="scientific">Rubinisphaera italica</name>
    <dbReference type="NCBI Taxonomy" id="2527969"/>
    <lineage>
        <taxon>Bacteria</taxon>
        <taxon>Pseudomonadati</taxon>
        <taxon>Planctomycetota</taxon>
        <taxon>Planctomycetia</taxon>
        <taxon>Planctomycetales</taxon>
        <taxon>Planctomycetaceae</taxon>
        <taxon>Rubinisphaera</taxon>
    </lineage>
</organism>
<dbReference type="Gene3D" id="3.90.950.10">
    <property type="match status" value="1"/>
</dbReference>
<dbReference type="EMBL" id="SJPG01000001">
    <property type="protein sequence ID" value="TWT62646.1"/>
    <property type="molecule type" value="Genomic_DNA"/>
</dbReference>
<comment type="subcellular location">
    <subcellularLocation>
        <location evidence="4">Cytoplasm</location>
    </subcellularLocation>
</comment>
<dbReference type="PIRSF" id="PIRSF006305">
    <property type="entry name" value="Maf"/>
    <property type="match status" value="1"/>
</dbReference>
<dbReference type="EC" id="3.6.1.9" evidence="4"/>
<dbReference type="Proteomes" id="UP000316095">
    <property type="component" value="Unassembled WGS sequence"/>
</dbReference>
<sequence length="217" mass="24453">MNMSDLSGKTIILGSRSPQRRELLERLYPEARIEILPPDDPEELSFDRIHSLEGIHQQIQRISRLKNETVARQCKGQKYDYLLTADTVIVVEPTNNHYLVLGQPPEMDYAATVKFWFGNYYLGKSHQAISAVTIRNRNQKNFETLVTTTVQMQQASSALVDWYLQTDEPRGKAGGYAIQGLGNLFVSQISGSLSNVVGLPMFETQELFERAADQTAG</sequence>